<dbReference type="SUPFAM" id="SSF47986">
    <property type="entry name" value="DEATH domain"/>
    <property type="match status" value="2"/>
</dbReference>
<dbReference type="GO" id="GO:0036462">
    <property type="term" value="P:TRAIL-activated apoptotic signaling pathway"/>
    <property type="evidence" value="ECO:0007669"/>
    <property type="project" value="Ensembl"/>
</dbReference>
<dbReference type="GO" id="GO:0097110">
    <property type="term" value="F:scaffold protein binding"/>
    <property type="evidence" value="ECO:0007669"/>
    <property type="project" value="Ensembl"/>
</dbReference>
<evidence type="ECO:0000256" key="5">
    <source>
        <dbReference type="ARBA" id="ARBA00022553"/>
    </source>
</evidence>
<sequence>MNFNRCLYNIGEQLGSEDLAALKFLSLDYIPHRKQEPIKDALMLFQRLQEKRMLEESNLSFLKELLFRMNRLDLLLTYLDTSEEEMERELQMPGRAQISAYRVMLFQISEDVNKLELKDFKFFLSQEIAKCKLDDDMTLLDIFIEMEKRVILGERNLDTLKRICEQINRSLLKKINDYEELSREQRMSLERGPDEFSNDVSQLLMREGSLEMLAMSDSPGEKDSESQTSNTVYRMKSKPRGYCLIFNNYDFSIARKDVPKLHSIKDRNGTDLDAEALRKTFSELHFEIVHYKDYTAKKICEVLKSYQSMDHNNKDCFICCILSHGDKGIIYGSDGQEAPIYELTSYFTGSKCPSLLGKPKIFFIQACQGDNYQRGIAVEADSEQKEAYLEMDSSLQKRYIPDEADFLLGMATVNNCVSYRSTMEGTWYIQSLCQSLRERCPRGEDILTILTKVNFEVSNKDDKKNMGKQMPQPTFTLRKKLFFPLN</sequence>
<evidence type="ECO:0000256" key="9">
    <source>
        <dbReference type="ARBA" id="ARBA00022801"/>
    </source>
</evidence>
<accession>A0A2Y9F1C7</accession>
<gene>
    <name evidence="22 23 24 25" type="primary">CASP8</name>
</gene>
<dbReference type="GO" id="GO:0043123">
    <property type="term" value="P:positive regulation of canonical NF-kappaB signal transduction"/>
    <property type="evidence" value="ECO:0007669"/>
    <property type="project" value="Ensembl"/>
</dbReference>
<dbReference type="RefSeq" id="XP_007112980.1">
    <property type="nucleotide sequence ID" value="XM_007112918.4"/>
</dbReference>
<keyword evidence="11" id="KW-0007">Acetylation</keyword>
<organism evidence="21 22">
    <name type="scientific">Physeter macrocephalus</name>
    <name type="common">Sperm whale</name>
    <name type="synonym">Physeter catodon</name>
    <dbReference type="NCBI Taxonomy" id="9755"/>
    <lineage>
        <taxon>Eukaryota</taxon>
        <taxon>Metazoa</taxon>
        <taxon>Chordata</taxon>
        <taxon>Craniata</taxon>
        <taxon>Vertebrata</taxon>
        <taxon>Euteleostomi</taxon>
        <taxon>Mammalia</taxon>
        <taxon>Eutheria</taxon>
        <taxon>Laurasiatheria</taxon>
        <taxon>Artiodactyla</taxon>
        <taxon>Whippomorpha</taxon>
        <taxon>Cetacea</taxon>
        <taxon>Odontoceti</taxon>
        <taxon>Physeteridae</taxon>
        <taxon>Physeter</taxon>
    </lineage>
</organism>
<evidence type="ECO:0000259" key="19">
    <source>
        <dbReference type="PROSITE" id="PS50207"/>
    </source>
</evidence>
<dbReference type="GO" id="GO:0045862">
    <property type="term" value="P:positive regulation of proteolysis"/>
    <property type="evidence" value="ECO:0007669"/>
    <property type="project" value="Ensembl"/>
</dbReference>
<evidence type="ECO:0000256" key="10">
    <source>
        <dbReference type="ARBA" id="ARBA00022807"/>
    </source>
</evidence>
<dbReference type="CTD" id="841"/>
<dbReference type="GO" id="GO:0048513">
    <property type="term" value="P:animal organ development"/>
    <property type="evidence" value="ECO:0007669"/>
    <property type="project" value="UniProtKB-ARBA"/>
</dbReference>
<dbReference type="InterPro" id="IPR029030">
    <property type="entry name" value="Caspase-like_dom_sf"/>
</dbReference>
<evidence type="ECO:0000256" key="4">
    <source>
        <dbReference type="ARBA" id="ARBA00022490"/>
    </source>
</evidence>
<feature type="domain" description="DED" evidence="18">
    <location>
        <begin position="2"/>
        <end position="80"/>
    </location>
</feature>
<dbReference type="EC" id="3.4.22.61" evidence="15"/>
<dbReference type="CDD" id="cd00032">
    <property type="entry name" value="CASc"/>
    <property type="match status" value="1"/>
</dbReference>
<dbReference type="PRINTS" id="PR00376">
    <property type="entry name" value="IL1BCENZYME"/>
</dbReference>
<feature type="domain" description="Caspase family p10" evidence="19">
    <location>
        <begin position="396"/>
        <end position="483"/>
    </location>
</feature>
<evidence type="ECO:0000256" key="16">
    <source>
        <dbReference type="ARBA" id="ARBA00068172"/>
    </source>
</evidence>
<dbReference type="InterPro" id="IPR001309">
    <property type="entry name" value="Pept_C14_p20"/>
</dbReference>
<dbReference type="GO" id="GO:0035877">
    <property type="term" value="F:death effector domain binding"/>
    <property type="evidence" value="ECO:0007669"/>
    <property type="project" value="Ensembl"/>
</dbReference>
<evidence type="ECO:0000256" key="7">
    <source>
        <dbReference type="ARBA" id="ARBA00022703"/>
    </source>
</evidence>
<evidence type="ECO:0000313" key="24">
    <source>
        <dbReference type="RefSeq" id="XP_007112980.1"/>
    </source>
</evidence>
<dbReference type="FunFam" id="3.40.50.1460:FF:000008">
    <property type="entry name" value="caspase-8 isoform X1"/>
    <property type="match status" value="1"/>
</dbReference>
<evidence type="ECO:0000256" key="11">
    <source>
        <dbReference type="ARBA" id="ARBA00022990"/>
    </source>
</evidence>
<dbReference type="PANTHER" id="PTHR48169:SF7">
    <property type="entry name" value="CASPASE 10"/>
    <property type="match status" value="1"/>
</dbReference>
<protein>
    <recommendedName>
        <fullName evidence="16">Caspase-8</fullName>
        <ecNumber evidence="15">3.4.22.61</ecNumber>
    </recommendedName>
</protein>
<dbReference type="GO" id="GO:0097342">
    <property type="term" value="C:ripoptosome"/>
    <property type="evidence" value="ECO:0007669"/>
    <property type="project" value="Ensembl"/>
</dbReference>
<dbReference type="InterPro" id="IPR016129">
    <property type="entry name" value="Caspase_his_AS"/>
</dbReference>
<dbReference type="GO" id="GO:0043124">
    <property type="term" value="P:negative regulation of canonical NF-kappaB signal transduction"/>
    <property type="evidence" value="ECO:0007669"/>
    <property type="project" value="Ensembl"/>
</dbReference>
<keyword evidence="6" id="KW-0645">Protease</keyword>
<keyword evidence="9" id="KW-0378">Hydrolase</keyword>
<evidence type="ECO:0000313" key="21">
    <source>
        <dbReference type="Proteomes" id="UP000248484"/>
    </source>
</evidence>
<comment type="subcellular location">
    <subcellularLocation>
        <location evidence="2">Cytoplasm</location>
    </subcellularLocation>
    <subcellularLocation>
        <location evidence="1">Nucleus</location>
    </subcellularLocation>
</comment>
<evidence type="ECO:0000256" key="12">
    <source>
        <dbReference type="ARBA" id="ARBA00023145"/>
    </source>
</evidence>
<dbReference type="InterPro" id="IPR011029">
    <property type="entry name" value="DEATH-like_dom_sf"/>
</dbReference>
<dbReference type="CDD" id="cd08333">
    <property type="entry name" value="DED_Caspase_8_r1"/>
    <property type="match status" value="1"/>
</dbReference>
<dbReference type="GO" id="GO:0060546">
    <property type="term" value="P:negative regulation of necroptotic process"/>
    <property type="evidence" value="ECO:0007669"/>
    <property type="project" value="Ensembl"/>
</dbReference>
<dbReference type="GO" id="GO:0071260">
    <property type="term" value="P:cellular response to mechanical stimulus"/>
    <property type="evidence" value="ECO:0007669"/>
    <property type="project" value="Ensembl"/>
</dbReference>
<dbReference type="RefSeq" id="XP_007112978.1">
    <property type="nucleotide sequence ID" value="XM_007112916.4"/>
</dbReference>
<reference evidence="22 23" key="1">
    <citation type="submission" date="2025-04" db="UniProtKB">
        <authorList>
            <consortium name="RefSeq"/>
        </authorList>
    </citation>
    <scope>IDENTIFICATION</scope>
    <source>
        <tissue evidence="22 23">Muscle</tissue>
    </source>
</reference>
<dbReference type="KEGG" id="pcad:102988082"/>
<dbReference type="InterPro" id="IPR015917">
    <property type="entry name" value="Pept_C14A"/>
</dbReference>
<keyword evidence="10" id="KW-0788">Thiol protease</keyword>
<keyword evidence="7" id="KW-0053">Apoptosis</keyword>
<dbReference type="GO" id="GO:0140639">
    <property type="term" value="P:positive regulation of pyroptotic inflammatory response"/>
    <property type="evidence" value="ECO:0007669"/>
    <property type="project" value="Ensembl"/>
</dbReference>
<name>A0A2Y9F1C7_PHYMC</name>
<dbReference type="GO" id="GO:1900119">
    <property type="term" value="P:positive regulation of execution phase of apoptosis"/>
    <property type="evidence" value="ECO:0007669"/>
    <property type="project" value="Ensembl"/>
</dbReference>
<comment type="catalytic activity">
    <reaction evidence="14">
        <text>Strict requirement for Asp at position P1 and has a preferred cleavage sequence of (Leu/Asp/Val)-Glu-Thr-Asp-|-(Gly/Ser/Ala).</text>
        <dbReference type="EC" id="3.4.22.61"/>
    </reaction>
</comment>
<dbReference type="Gene3D" id="3.40.50.1460">
    <property type="match status" value="1"/>
</dbReference>
<dbReference type="GeneID" id="102988082"/>
<evidence type="ECO:0000256" key="3">
    <source>
        <dbReference type="ARBA" id="ARBA00010134"/>
    </source>
</evidence>
<evidence type="ECO:0000256" key="15">
    <source>
        <dbReference type="ARBA" id="ARBA00066479"/>
    </source>
</evidence>
<keyword evidence="12" id="KW-0865">Zymogen</keyword>
<evidence type="ECO:0000313" key="22">
    <source>
        <dbReference type="RefSeq" id="XP_007112978.1"/>
    </source>
</evidence>
<dbReference type="GO" id="GO:0004197">
    <property type="term" value="F:cysteine-type endopeptidase activity"/>
    <property type="evidence" value="ECO:0007669"/>
    <property type="project" value="Ensembl"/>
</dbReference>
<dbReference type="GO" id="GO:0051603">
    <property type="term" value="P:proteolysis involved in protein catabolic process"/>
    <property type="evidence" value="ECO:0007669"/>
    <property type="project" value="Ensembl"/>
</dbReference>
<dbReference type="PANTHER" id="PTHR48169">
    <property type="entry name" value="DED DOMAIN-CONTAINING PROTEIN"/>
    <property type="match status" value="1"/>
</dbReference>
<dbReference type="PROSITE" id="PS50208">
    <property type="entry name" value="CASPASE_P20"/>
    <property type="match status" value="1"/>
</dbReference>
<comment type="similarity">
    <text evidence="3 17">Belongs to the peptidase C14A family.</text>
</comment>
<dbReference type="GO" id="GO:0031265">
    <property type="term" value="C:CD95 death-inducing signaling complex"/>
    <property type="evidence" value="ECO:0007669"/>
    <property type="project" value="Ensembl"/>
</dbReference>
<evidence type="ECO:0000313" key="25">
    <source>
        <dbReference type="RefSeq" id="XP_007112981.1"/>
    </source>
</evidence>
<dbReference type="InterPro" id="IPR033139">
    <property type="entry name" value="Caspase_cys_AS"/>
</dbReference>
<dbReference type="InterPro" id="IPR033170">
    <property type="entry name" value="Caspase-8_DED1"/>
</dbReference>
<dbReference type="SMART" id="SM00115">
    <property type="entry name" value="CASc"/>
    <property type="match status" value="1"/>
</dbReference>
<dbReference type="GO" id="GO:0045651">
    <property type="term" value="P:positive regulation of macrophage differentiation"/>
    <property type="evidence" value="ECO:0007669"/>
    <property type="project" value="Ensembl"/>
</dbReference>
<dbReference type="Proteomes" id="UP000248484">
    <property type="component" value="Chromosome 2"/>
</dbReference>
<dbReference type="OrthoDB" id="6114029at2759"/>
<evidence type="ECO:0000259" key="20">
    <source>
        <dbReference type="PROSITE" id="PS50208"/>
    </source>
</evidence>
<evidence type="ECO:0000313" key="23">
    <source>
        <dbReference type="RefSeq" id="XP_007112979.1"/>
    </source>
</evidence>
<keyword evidence="8" id="KW-0677">Repeat</keyword>
<dbReference type="GO" id="GO:0005634">
    <property type="term" value="C:nucleus"/>
    <property type="evidence" value="ECO:0007669"/>
    <property type="project" value="UniProtKB-SubCell"/>
</dbReference>
<evidence type="ECO:0000256" key="14">
    <source>
        <dbReference type="ARBA" id="ARBA00051626"/>
    </source>
</evidence>
<dbReference type="InterPro" id="IPR001875">
    <property type="entry name" value="DED_dom"/>
</dbReference>
<evidence type="ECO:0000256" key="1">
    <source>
        <dbReference type="ARBA" id="ARBA00004123"/>
    </source>
</evidence>
<dbReference type="PROSITE" id="PS01122">
    <property type="entry name" value="CASPASE_CYS"/>
    <property type="match status" value="1"/>
</dbReference>
<dbReference type="SMR" id="A0A2Y9F1C7"/>
<dbReference type="SMART" id="SM00031">
    <property type="entry name" value="DED"/>
    <property type="match status" value="2"/>
</dbReference>
<keyword evidence="4" id="KW-0963">Cytoplasm</keyword>
<dbReference type="GO" id="GO:0097194">
    <property type="term" value="P:execution phase of apoptosis"/>
    <property type="evidence" value="ECO:0007669"/>
    <property type="project" value="Ensembl"/>
</dbReference>
<keyword evidence="13" id="KW-0539">Nucleus</keyword>
<dbReference type="GO" id="GO:0042802">
    <property type="term" value="F:identical protein binding"/>
    <property type="evidence" value="ECO:0007669"/>
    <property type="project" value="Ensembl"/>
</dbReference>
<feature type="domain" description="Caspase family p20" evidence="20">
    <location>
        <begin position="239"/>
        <end position="371"/>
    </location>
</feature>
<dbReference type="GO" id="GO:0030154">
    <property type="term" value="P:cell differentiation"/>
    <property type="evidence" value="ECO:0007669"/>
    <property type="project" value="UniProtKB-ARBA"/>
</dbReference>
<dbReference type="GO" id="GO:0043009">
    <property type="term" value="P:chordate embryonic development"/>
    <property type="evidence" value="ECO:0007669"/>
    <property type="project" value="UniProtKB-ARBA"/>
</dbReference>
<feature type="domain" description="DED" evidence="18">
    <location>
        <begin position="100"/>
        <end position="177"/>
    </location>
</feature>
<dbReference type="FunFam" id="1.10.533.10:FF:000017">
    <property type="entry name" value="caspase-8 isoform X1"/>
    <property type="match status" value="1"/>
</dbReference>
<dbReference type="GO" id="GO:0030335">
    <property type="term" value="P:positive regulation of cell migration"/>
    <property type="evidence" value="ECO:0007669"/>
    <property type="project" value="Ensembl"/>
</dbReference>
<dbReference type="GO" id="GO:0032731">
    <property type="term" value="P:positive regulation of interleukin-1 beta production"/>
    <property type="evidence" value="ECO:0007669"/>
    <property type="project" value="Ensembl"/>
</dbReference>
<dbReference type="PROSITE" id="PS01121">
    <property type="entry name" value="CASPASE_HIS"/>
    <property type="match status" value="1"/>
</dbReference>
<dbReference type="GO" id="GO:0070269">
    <property type="term" value="P:pyroptotic inflammatory response"/>
    <property type="evidence" value="ECO:0007669"/>
    <property type="project" value="Ensembl"/>
</dbReference>
<evidence type="ECO:0000256" key="8">
    <source>
        <dbReference type="ARBA" id="ARBA00022737"/>
    </source>
</evidence>
<dbReference type="SUPFAM" id="SSF52129">
    <property type="entry name" value="Caspase-like"/>
    <property type="match status" value="1"/>
</dbReference>
<dbReference type="InterPro" id="IPR011600">
    <property type="entry name" value="Pept_C14_caspase"/>
</dbReference>
<keyword evidence="21" id="KW-1185">Reference proteome</keyword>
<dbReference type="STRING" id="9755.ENSPCTP00005002654"/>
<keyword evidence="5" id="KW-0597">Phosphoprotein</keyword>
<evidence type="ECO:0000256" key="2">
    <source>
        <dbReference type="ARBA" id="ARBA00004496"/>
    </source>
</evidence>
<dbReference type="InterPro" id="IPR002138">
    <property type="entry name" value="Pept_C14_p10"/>
</dbReference>
<dbReference type="AlphaFoldDB" id="A0A2Y9F1C7"/>
<dbReference type="PROSITE" id="PS50168">
    <property type="entry name" value="DED"/>
    <property type="match status" value="2"/>
</dbReference>
<dbReference type="GO" id="GO:0030027">
    <property type="term" value="C:lamellipodium"/>
    <property type="evidence" value="ECO:0007669"/>
    <property type="project" value="Ensembl"/>
</dbReference>
<dbReference type="Pfam" id="PF01335">
    <property type="entry name" value="DED"/>
    <property type="match status" value="2"/>
</dbReference>
<dbReference type="PROSITE" id="PS50207">
    <property type="entry name" value="CASPASE_P10"/>
    <property type="match status" value="1"/>
</dbReference>
<evidence type="ECO:0000259" key="18">
    <source>
        <dbReference type="PROSITE" id="PS50168"/>
    </source>
</evidence>
<dbReference type="Gene3D" id="1.10.533.10">
    <property type="entry name" value="Death Domain, Fas"/>
    <property type="match status" value="2"/>
</dbReference>
<dbReference type="Pfam" id="PF00656">
    <property type="entry name" value="Peptidase_C14"/>
    <property type="match status" value="1"/>
</dbReference>
<dbReference type="GO" id="GO:0034612">
    <property type="term" value="P:response to tumor necrosis factor"/>
    <property type="evidence" value="ECO:0007669"/>
    <property type="project" value="Ensembl"/>
</dbReference>
<dbReference type="GO" id="GO:0051604">
    <property type="term" value="P:protein maturation"/>
    <property type="evidence" value="ECO:0007669"/>
    <property type="project" value="Ensembl"/>
</dbReference>
<evidence type="ECO:0000256" key="6">
    <source>
        <dbReference type="ARBA" id="ARBA00022670"/>
    </source>
</evidence>
<dbReference type="FunFam" id="1.10.533.10:FF:000021">
    <property type="entry name" value="caspase-8 isoform X1"/>
    <property type="match status" value="1"/>
</dbReference>
<evidence type="ECO:0000256" key="13">
    <source>
        <dbReference type="ARBA" id="ARBA00023242"/>
    </source>
</evidence>
<proteinExistence type="inferred from homology"/>
<evidence type="ECO:0000256" key="17">
    <source>
        <dbReference type="RuleBase" id="RU003971"/>
    </source>
</evidence>
<dbReference type="RefSeq" id="XP_007112981.1">
    <property type="nucleotide sequence ID" value="XM_007112919.4"/>
</dbReference>
<dbReference type="RefSeq" id="XP_007112979.1">
    <property type="nucleotide sequence ID" value="XM_007112917.3"/>
</dbReference>
<dbReference type="GO" id="GO:0031625">
    <property type="term" value="F:ubiquitin protein ligase binding"/>
    <property type="evidence" value="ECO:0007669"/>
    <property type="project" value="Ensembl"/>
</dbReference>